<accession>A0A2S8HU83</accession>
<dbReference type="AlphaFoldDB" id="A0A2S8HU83"/>
<gene>
    <name evidence="1" type="ORF">C5612_03600</name>
</gene>
<dbReference type="EMBL" id="PUIN01000002">
    <property type="protein sequence ID" value="PQP05732.1"/>
    <property type="molecule type" value="Genomic_DNA"/>
</dbReference>
<dbReference type="RefSeq" id="WP_105340090.1">
    <property type="nucleotide sequence ID" value="NZ_PUIN01000002.1"/>
</dbReference>
<reference evidence="1 2" key="1">
    <citation type="submission" date="2018-02" db="EMBL/GenBank/DDBJ databases">
        <title>Draft genome sequencing of Pseudomonas frederiksbergensis 11-D3.</title>
        <authorList>
            <person name="Zheng B.-X."/>
        </authorList>
    </citation>
    <scope>NUCLEOTIDE SEQUENCE [LARGE SCALE GENOMIC DNA]</scope>
    <source>
        <strain evidence="1 2">11-D3</strain>
    </source>
</reference>
<organism evidence="1 2">
    <name type="scientific">Pseudomonas frederiksbergensis</name>
    <dbReference type="NCBI Taxonomy" id="104087"/>
    <lineage>
        <taxon>Bacteria</taxon>
        <taxon>Pseudomonadati</taxon>
        <taxon>Pseudomonadota</taxon>
        <taxon>Gammaproteobacteria</taxon>
        <taxon>Pseudomonadales</taxon>
        <taxon>Pseudomonadaceae</taxon>
        <taxon>Pseudomonas</taxon>
    </lineage>
</organism>
<protein>
    <submittedName>
        <fullName evidence="1">Uncharacterized protein</fullName>
    </submittedName>
</protein>
<evidence type="ECO:0000313" key="1">
    <source>
        <dbReference type="EMBL" id="PQP05732.1"/>
    </source>
</evidence>
<evidence type="ECO:0000313" key="2">
    <source>
        <dbReference type="Proteomes" id="UP000239687"/>
    </source>
</evidence>
<comment type="caution">
    <text evidence="1">The sequence shown here is derived from an EMBL/GenBank/DDBJ whole genome shotgun (WGS) entry which is preliminary data.</text>
</comment>
<dbReference type="Proteomes" id="UP000239687">
    <property type="component" value="Unassembled WGS sequence"/>
</dbReference>
<proteinExistence type="predicted"/>
<name>A0A2S8HU83_9PSED</name>
<sequence>MDQHKPTSKGTFTVKVNDGAEVETTDVDYHLFSGNSPERSGYIIGGWKNPRVSIGFPPGIKNNEKVTKEYPKDFPLPYLTWAHNGNNAVEGSIEIIFTDSQRYAKGKYTFKLKDNEQISGEFDVDIVSN</sequence>